<dbReference type="AlphaFoldDB" id="V7PCG2"/>
<name>V7PCG2_PLAYE</name>
<feature type="compositionally biased region" description="Low complexity" evidence="1">
    <location>
        <begin position="339"/>
        <end position="348"/>
    </location>
</feature>
<accession>V7PCG2</accession>
<dbReference type="Pfam" id="PF06022">
    <property type="entry name" value="Cir_Bir_Yir"/>
    <property type="match status" value="1"/>
</dbReference>
<proteinExistence type="predicted"/>
<reference evidence="2 3" key="1">
    <citation type="submission" date="2013-11" db="EMBL/GenBank/DDBJ databases">
        <title>The Genome Sequence of Plasmodium yoelii 17X.</title>
        <authorList>
            <consortium name="The Broad Institute Genomics Platform"/>
            <consortium name="The Broad Institute Genome Sequencing Center for Infectious Disease"/>
            <person name="Neafsey D."/>
            <person name="Adams J."/>
            <person name="Walker B."/>
            <person name="Young S.K."/>
            <person name="Zeng Q."/>
            <person name="Gargeya S."/>
            <person name="Fitzgerald M."/>
            <person name="Haas B."/>
            <person name="Abouelleil A."/>
            <person name="Alvarado L."/>
            <person name="Chapman S.B."/>
            <person name="Gainer-Dewar J."/>
            <person name="Goldberg J."/>
            <person name="Griggs A."/>
            <person name="Gujja S."/>
            <person name="Hansen M."/>
            <person name="Howarth C."/>
            <person name="Imamovic A."/>
            <person name="Ireland A."/>
            <person name="Larimer J."/>
            <person name="McCowan C."/>
            <person name="Murphy C."/>
            <person name="Pearson M."/>
            <person name="Poon T.W."/>
            <person name="Priest M."/>
            <person name="Roberts A."/>
            <person name="Saif S."/>
            <person name="Shea T."/>
            <person name="Sykes S."/>
            <person name="Wortman J."/>
            <person name="Nusbaum C."/>
            <person name="Birren B."/>
        </authorList>
    </citation>
    <scope>NUCLEOTIDE SEQUENCE [LARGE SCALE GENOMIC DNA]</scope>
    <source>
        <strain evidence="2 3">17X</strain>
    </source>
</reference>
<evidence type="ECO:0000313" key="2">
    <source>
        <dbReference type="EMBL" id="ETB56043.1"/>
    </source>
</evidence>
<evidence type="ECO:0000256" key="1">
    <source>
        <dbReference type="SAM" id="MobiDB-lite"/>
    </source>
</evidence>
<sequence length="381" mass="44201">MTLKVCEAFKDVENHLPDTYSFNRNKVSTAIRTYCKFNIKTWTGECNTIGEVVSAVTMLLLNKLLVLNTNLESENKNNEYITYVMLWLSNKMKLLNNRTYGAISEFYVTFIKKGEHYKKYLDKINSKKTIMRIKIEEMRKLYGLLNELCIAITKHTTDPSNCSNFSKFVNNWIKLYIQFVLKKIKFFEDEYYCDVLMTLKNAYEKFKKDNDTKKNFPEIIEIEGMNNCKKLTEEATRSWKVINVVVQDAPNVKKKLEEGKDTSKHIDFKNIFEFYGSFFSMFTNNVKDLYEKALPTLKDFYDKLKNSADNTISYVNELKKTIETLILDNCMPEKKETGSESSSPSSSTEHTRTSQSSSDLSENGGSDKKCYEASQILSSNP</sequence>
<feature type="compositionally biased region" description="Polar residues" evidence="1">
    <location>
        <begin position="355"/>
        <end position="364"/>
    </location>
</feature>
<gene>
    <name evidence="2" type="ORF">YYC_05920</name>
</gene>
<dbReference type="Proteomes" id="UP000018538">
    <property type="component" value="Unassembled WGS sequence"/>
</dbReference>
<evidence type="ECO:0000313" key="3">
    <source>
        <dbReference type="Proteomes" id="UP000018538"/>
    </source>
</evidence>
<feature type="region of interest" description="Disordered" evidence="1">
    <location>
        <begin position="333"/>
        <end position="381"/>
    </location>
</feature>
<organism evidence="2 3">
    <name type="scientific">Plasmodium yoelii 17X</name>
    <dbReference type="NCBI Taxonomy" id="1323249"/>
    <lineage>
        <taxon>Eukaryota</taxon>
        <taxon>Sar</taxon>
        <taxon>Alveolata</taxon>
        <taxon>Apicomplexa</taxon>
        <taxon>Aconoidasida</taxon>
        <taxon>Haemosporida</taxon>
        <taxon>Plasmodiidae</taxon>
        <taxon>Plasmodium</taxon>
        <taxon>Plasmodium (Vinckeia)</taxon>
    </lineage>
</organism>
<dbReference type="EMBL" id="KI635843">
    <property type="protein sequence ID" value="ETB56043.1"/>
    <property type="molecule type" value="Genomic_DNA"/>
</dbReference>
<feature type="non-terminal residue" evidence="2">
    <location>
        <position position="381"/>
    </location>
</feature>
<keyword evidence="3" id="KW-1185">Reference proteome</keyword>
<dbReference type="InterPro" id="IPR006477">
    <property type="entry name" value="Yir_bir_cir"/>
</dbReference>
<protein>
    <submittedName>
        <fullName evidence="2">Uncharacterized protein</fullName>
    </submittedName>
</protein>
<dbReference type="OrthoDB" id="373309at2759"/>